<keyword evidence="4" id="KW-1185">Reference proteome</keyword>
<dbReference type="GO" id="GO:0016853">
    <property type="term" value="F:isomerase activity"/>
    <property type="evidence" value="ECO:0007669"/>
    <property type="project" value="UniProtKB-KW"/>
</dbReference>
<comment type="caution">
    <text evidence="3">The sequence shown here is derived from an EMBL/GenBank/DDBJ whole genome shotgun (WGS) entry which is preliminary data.</text>
</comment>
<dbReference type="AlphaFoldDB" id="A0A370HBG0"/>
<dbReference type="RefSeq" id="WP_068012366.1">
    <property type="nucleotide sequence ID" value="NZ_QQAZ01000003.1"/>
</dbReference>
<keyword evidence="1" id="KW-0413">Isomerase</keyword>
<accession>A0A370HBG0</accession>
<evidence type="ECO:0000259" key="2">
    <source>
        <dbReference type="Pfam" id="PF01361"/>
    </source>
</evidence>
<reference evidence="3 4" key="1">
    <citation type="submission" date="2018-07" db="EMBL/GenBank/DDBJ databases">
        <title>Genomic Encyclopedia of Type Strains, Phase IV (KMG-IV): sequencing the most valuable type-strain genomes for metagenomic binning, comparative biology and taxonomic classification.</title>
        <authorList>
            <person name="Goeker M."/>
        </authorList>
    </citation>
    <scope>NUCLEOTIDE SEQUENCE [LARGE SCALE GENOMIC DNA]</scope>
    <source>
        <strain evidence="3 4">DSM 44952</strain>
    </source>
</reference>
<evidence type="ECO:0000256" key="1">
    <source>
        <dbReference type="ARBA" id="ARBA00023235"/>
    </source>
</evidence>
<dbReference type="Gene3D" id="3.30.429.10">
    <property type="entry name" value="Macrophage Migration Inhibitory Factor"/>
    <property type="match status" value="1"/>
</dbReference>
<dbReference type="InterPro" id="IPR004370">
    <property type="entry name" value="4-OT-like_dom"/>
</dbReference>
<dbReference type="Proteomes" id="UP000255355">
    <property type="component" value="Unassembled WGS sequence"/>
</dbReference>
<organism evidence="3 4">
    <name type="scientific">Nocardia mexicana</name>
    <dbReference type="NCBI Taxonomy" id="279262"/>
    <lineage>
        <taxon>Bacteria</taxon>
        <taxon>Bacillati</taxon>
        <taxon>Actinomycetota</taxon>
        <taxon>Actinomycetes</taxon>
        <taxon>Mycobacteriales</taxon>
        <taxon>Nocardiaceae</taxon>
        <taxon>Nocardia</taxon>
    </lineage>
</organism>
<feature type="domain" description="4-oxalocrotonate tautomerase-like" evidence="2">
    <location>
        <begin position="2"/>
        <end position="54"/>
    </location>
</feature>
<gene>
    <name evidence="3" type="ORF">DFR68_103794</name>
</gene>
<evidence type="ECO:0000313" key="4">
    <source>
        <dbReference type="Proteomes" id="UP000255355"/>
    </source>
</evidence>
<dbReference type="SUPFAM" id="SSF55331">
    <property type="entry name" value="Tautomerase/MIF"/>
    <property type="match status" value="1"/>
</dbReference>
<evidence type="ECO:0000313" key="3">
    <source>
        <dbReference type="EMBL" id="RDI53404.1"/>
    </source>
</evidence>
<proteinExistence type="predicted"/>
<dbReference type="OrthoDB" id="3395834at2"/>
<dbReference type="STRING" id="1210089.GCA_001613165_00036"/>
<dbReference type="EMBL" id="QQAZ01000003">
    <property type="protein sequence ID" value="RDI53404.1"/>
    <property type="molecule type" value="Genomic_DNA"/>
</dbReference>
<name>A0A370HBG0_9NOCA</name>
<protein>
    <submittedName>
        <fullName evidence="3">4-oxalocrotonate tautomerase</fullName>
    </submittedName>
</protein>
<sequence>MPHVEISHFAAELGDSAKRRLESDLVAAVTRAFGVAEDAISIGLEAVEQEHWQQRVYGPLITDRPAGTSLLRAPGY</sequence>
<dbReference type="InterPro" id="IPR014347">
    <property type="entry name" value="Tautomerase/MIF_sf"/>
</dbReference>
<dbReference type="Pfam" id="PF01361">
    <property type="entry name" value="Tautomerase"/>
    <property type="match status" value="1"/>
</dbReference>